<dbReference type="InterPro" id="IPR005148">
    <property type="entry name" value="Arg-tRNA-synth_N"/>
</dbReference>
<feature type="domain" description="DALR anticodon binding" evidence="11">
    <location>
        <begin position="392"/>
        <end position="496"/>
    </location>
</feature>
<protein>
    <recommendedName>
        <fullName evidence="2">arginine--tRNA ligase</fullName>
        <ecNumber evidence="2">6.1.1.19</ecNumber>
    </recommendedName>
</protein>
<dbReference type="SUPFAM" id="SSF55190">
    <property type="entry name" value="Arginyl-tRNA synthetase (ArgRS), N-terminal 'additional' domain"/>
    <property type="match status" value="1"/>
</dbReference>
<comment type="similarity">
    <text evidence="1 9">Belongs to the class-I aminoacyl-tRNA synthetase family.</text>
</comment>
<dbReference type="PANTHER" id="PTHR11956">
    <property type="entry name" value="ARGINYL-TRNA SYNTHETASE"/>
    <property type="match status" value="1"/>
</dbReference>
<dbReference type="InterPro" id="IPR008909">
    <property type="entry name" value="DALR_anticod-bd"/>
</dbReference>
<name>A0A368R3P5_SETIT</name>
<evidence type="ECO:0000256" key="7">
    <source>
        <dbReference type="ARBA" id="ARBA00023146"/>
    </source>
</evidence>
<dbReference type="InterPro" id="IPR036695">
    <property type="entry name" value="Arg-tRNA-synth_N_sf"/>
</dbReference>
<evidence type="ECO:0000256" key="3">
    <source>
        <dbReference type="ARBA" id="ARBA00022598"/>
    </source>
</evidence>
<dbReference type="OrthoDB" id="68056at2759"/>
<dbReference type="Pfam" id="PF00750">
    <property type="entry name" value="tRNA-synt_1d"/>
    <property type="match status" value="2"/>
</dbReference>
<evidence type="ECO:0000259" key="12">
    <source>
        <dbReference type="SMART" id="SM01016"/>
    </source>
</evidence>
<keyword evidence="7 9" id="KW-0030">Aminoacyl-tRNA synthetase</keyword>
<reference evidence="13" key="2">
    <citation type="submission" date="2015-07" db="EMBL/GenBank/DDBJ databases">
        <authorList>
            <person name="Noorani M."/>
        </authorList>
    </citation>
    <scope>NUCLEOTIDE SEQUENCE</scope>
    <source>
        <strain evidence="13">Yugu1</strain>
    </source>
</reference>
<dbReference type="Gene3D" id="3.40.50.620">
    <property type="entry name" value="HUPs"/>
    <property type="match status" value="2"/>
</dbReference>
<dbReference type="SUPFAM" id="SSF52374">
    <property type="entry name" value="Nucleotidylyl transferase"/>
    <property type="match status" value="1"/>
</dbReference>
<gene>
    <name evidence="13" type="ORF">SETIT_5G112400v2</name>
</gene>
<evidence type="ECO:0000256" key="8">
    <source>
        <dbReference type="ARBA" id="ARBA00049339"/>
    </source>
</evidence>
<dbReference type="Gene3D" id="3.30.1360.70">
    <property type="entry name" value="Arginyl tRNA synthetase N-terminal domain"/>
    <property type="match status" value="1"/>
</dbReference>
<dbReference type="InterPro" id="IPR035684">
    <property type="entry name" value="ArgRS_core"/>
</dbReference>
<sequence length="496" mass="55269">MGDEEASTSSPAESQTQPKEFAAAEHGLESVKRKLCRLVASSLSATVPSLDVEPMLEVSKPGFGDYQCNNAMSLFSSLQDRAILNNLPSSDIVQSTSVAWPGHVNIVISSDWIAKRIQDMLMYSIKTWAPTIPGNRVIVDFSSPNIAKEMHVGLIRSTIIGDTLARMLEFANVEVLRRNHSFYKASKIKFDDKESGFKAKAQQAVVRLQELTNKGLIIENEGAQVIPLEGQKSALVVVKSNGGFNYASTDLAALWYRLNVERAEWIVYVTDVGQKEHFHKFFSAASMAGWLPDQNEKKYPKTSHVGFGLVLGLDGKRFQTRCSEVVRLVDLLDEAKSWCKELTERLTKNGKIAGWTDDELDTTSEAIGLGAVKYADLKNNRLTDYTFSYEKMLSDKNAAITFVHADERALGLHLIRFQEVVEQACTDLFPHYLCDYLYCLSEAFSKFYASCQFPVVSILQVVGSPEETSRLLLCHATAVVMQQCFNLLGITPVYKL</sequence>
<evidence type="ECO:0000256" key="6">
    <source>
        <dbReference type="ARBA" id="ARBA00022917"/>
    </source>
</evidence>
<comment type="catalytic activity">
    <reaction evidence="8">
        <text>tRNA(Arg) + L-arginine + ATP = L-arginyl-tRNA(Arg) + AMP + diphosphate</text>
        <dbReference type="Rhea" id="RHEA:20301"/>
        <dbReference type="Rhea" id="RHEA-COMP:9658"/>
        <dbReference type="Rhea" id="RHEA-COMP:9673"/>
        <dbReference type="ChEBI" id="CHEBI:30616"/>
        <dbReference type="ChEBI" id="CHEBI:32682"/>
        <dbReference type="ChEBI" id="CHEBI:33019"/>
        <dbReference type="ChEBI" id="CHEBI:78442"/>
        <dbReference type="ChEBI" id="CHEBI:78513"/>
        <dbReference type="ChEBI" id="CHEBI:456215"/>
        <dbReference type="EC" id="6.1.1.19"/>
    </reaction>
</comment>
<keyword evidence="5 9" id="KW-0067">ATP-binding</keyword>
<dbReference type="SMART" id="SM01016">
    <property type="entry name" value="Arg_tRNA_synt_N"/>
    <property type="match status" value="1"/>
</dbReference>
<dbReference type="GO" id="GO:0004814">
    <property type="term" value="F:arginine-tRNA ligase activity"/>
    <property type="evidence" value="ECO:0007669"/>
    <property type="project" value="UniProtKB-EC"/>
</dbReference>
<dbReference type="Gene3D" id="1.10.730.10">
    <property type="entry name" value="Isoleucyl-tRNA Synthetase, Domain 1"/>
    <property type="match status" value="1"/>
</dbReference>
<keyword evidence="6 9" id="KW-0648">Protein biosynthesis</keyword>
<dbReference type="AlphaFoldDB" id="A0A368R3P5"/>
<dbReference type="InterPro" id="IPR009080">
    <property type="entry name" value="tRNAsynth_Ia_anticodon-bd"/>
</dbReference>
<dbReference type="SUPFAM" id="SSF47323">
    <property type="entry name" value="Anticodon-binding domain of a subclass of class I aminoacyl-tRNA synthetases"/>
    <property type="match status" value="1"/>
</dbReference>
<evidence type="ECO:0000256" key="10">
    <source>
        <dbReference type="SAM" id="MobiDB-lite"/>
    </source>
</evidence>
<dbReference type="SMART" id="SM00836">
    <property type="entry name" value="DALR_1"/>
    <property type="match status" value="1"/>
</dbReference>
<evidence type="ECO:0000256" key="1">
    <source>
        <dbReference type="ARBA" id="ARBA00005594"/>
    </source>
</evidence>
<organism evidence="13">
    <name type="scientific">Setaria italica</name>
    <name type="common">Foxtail millet</name>
    <name type="synonym">Panicum italicum</name>
    <dbReference type="NCBI Taxonomy" id="4555"/>
    <lineage>
        <taxon>Eukaryota</taxon>
        <taxon>Viridiplantae</taxon>
        <taxon>Streptophyta</taxon>
        <taxon>Embryophyta</taxon>
        <taxon>Tracheophyta</taxon>
        <taxon>Spermatophyta</taxon>
        <taxon>Magnoliopsida</taxon>
        <taxon>Liliopsida</taxon>
        <taxon>Poales</taxon>
        <taxon>Poaceae</taxon>
        <taxon>PACMAD clade</taxon>
        <taxon>Panicoideae</taxon>
        <taxon>Panicodae</taxon>
        <taxon>Paniceae</taxon>
        <taxon>Cenchrinae</taxon>
        <taxon>Setaria</taxon>
    </lineage>
</organism>
<dbReference type="GO" id="GO:0006420">
    <property type="term" value="P:arginyl-tRNA aminoacylation"/>
    <property type="evidence" value="ECO:0007669"/>
    <property type="project" value="InterPro"/>
</dbReference>
<evidence type="ECO:0000256" key="4">
    <source>
        <dbReference type="ARBA" id="ARBA00022741"/>
    </source>
</evidence>
<feature type="domain" description="Arginyl tRNA synthetase N-terminal" evidence="12">
    <location>
        <begin position="33"/>
        <end position="108"/>
    </location>
</feature>
<evidence type="ECO:0000259" key="11">
    <source>
        <dbReference type="SMART" id="SM00836"/>
    </source>
</evidence>
<feature type="compositionally biased region" description="Polar residues" evidence="10">
    <location>
        <begin position="7"/>
        <end position="18"/>
    </location>
</feature>
<evidence type="ECO:0000256" key="2">
    <source>
        <dbReference type="ARBA" id="ARBA00012837"/>
    </source>
</evidence>
<dbReference type="PRINTS" id="PR01038">
    <property type="entry name" value="TRNASYNTHARG"/>
</dbReference>
<accession>A0A368R3P5</accession>
<keyword evidence="4 9" id="KW-0547">Nucleotide-binding</keyword>
<dbReference type="GO" id="GO:0005524">
    <property type="term" value="F:ATP binding"/>
    <property type="evidence" value="ECO:0007669"/>
    <property type="project" value="UniProtKB-KW"/>
</dbReference>
<dbReference type="Pfam" id="PF05746">
    <property type="entry name" value="DALR_1"/>
    <property type="match status" value="1"/>
</dbReference>
<dbReference type="EMBL" id="CM003532">
    <property type="protein sequence ID" value="RCV24763.1"/>
    <property type="molecule type" value="Genomic_DNA"/>
</dbReference>
<dbReference type="EC" id="6.1.1.19" evidence="2"/>
<dbReference type="Pfam" id="PF03485">
    <property type="entry name" value="Arg_tRNA_synt_N"/>
    <property type="match status" value="1"/>
</dbReference>
<dbReference type="PANTHER" id="PTHR11956:SF9">
    <property type="entry name" value="ARGININE--TRNA LIGASE"/>
    <property type="match status" value="1"/>
</dbReference>
<dbReference type="GO" id="GO:0005737">
    <property type="term" value="C:cytoplasm"/>
    <property type="evidence" value="ECO:0007669"/>
    <property type="project" value="InterPro"/>
</dbReference>
<reference evidence="13" key="1">
    <citation type="journal article" date="2012" name="Nat. Biotechnol.">
        <title>Reference genome sequence of the model plant Setaria.</title>
        <authorList>
            <person name="Bennetzen J.L."/>
            <person name="Schmutz J."/>
            <person name="Wang H."/>
            <person name="Percifield R."/>
            <person name="Hawkins J."/>
            <person name="Pontaroli A.C."/>
            <person name="Estep M."/>
            <person name="Feng L."/>
            <person name="Vaughn J.N."/>
            <person name="Grimwood J."/>
            <person name="Jenkins J."/>
            <person name="Barry K."/>
            <person name="Lindquist E."/>
            <person name="Hellsten U."/>
            <person name="Deshpande S."/>
            <person name="Wang X."/>
            <person name="Wu X."/>
            <person name="Mitros T."/>
            <person name="Triplett J."/>
            <person name="Yang X."/>
            <person name="Ye C.Y."/>
            <person name="Mauro-Herrera M."/>
            <person name="Wang L."/>
            <person name="Li P."/>
            <person name="Sharma M."/>
            <person name="Sharma R."/>
            <person name="Ronald P.C."/>
            <person name="Panaud O."/>
            <person name="Kellogg E.A."/>
            <person name="Brutnell T.P."/>
            <person name="Doust A.N."/>
            <person name="Tuskan G.A."/>
            <person name="Rokhsar D."/>
            <person name="Devos K.M."/>
        </authorList>
    </citation>
    <scope>NUCLEOTIDE SEQUENCE [LARGE SCALE GENOMIC DNA]</scope>
    <source>
        <strain evidence="13">Yugu1</strain>
    </source>
</reference>
<dbReference type="InterPro" id="IPR014729">
    <property type="entry name" value="Rossmann-like_a/b/a_fold"/>
</dbReference>
<evidence type="ECO:0000256" key="9">
    <source>
        <dbReference type="RuleBase" id="RU363038"/>
    </source>
</evidence>
<dbReference type="InterPro" id="IPR001278">
    <property type="entry name" value="Arg-tRNA-ligase"/>
</dbReference>
<proteinExistence type="inferred from homology"/>
<evidence type="ECO:0000313" key="13">
    <source>
        <dbReference type="EMBL" id="RCV24763.1"/>
    </source>
</evidence>
<evidence type="ECO:0000256" key="5">
    <source>
        <dbReference type="ARBA" id="ARBA00022840"/>
    </source>
</evidence>
<keyword evidence="3 9" id="KW-0436">Ligase</keyword>
<feature type="region of interest" description="Disordered" evidence="10">
    <location>
        <begin position="1"/>
        <end position="21"/>
    </location>
</feature>
<dbReference type="STRING" id="4555.A0A368R3P5"/>